<evidence type="ECO:0000313" key="2">
    <source>
        <dbReference type="Proteomes" id="UP000663832"/>
    </source>
</evidence>
<dbReference type="SUPFAM" id="SSF159245">
    <property type="entry name" value="AttH-like"/>
    <property type="match status" value="1"/>
</dbReference>
<comment type="caution">
    <text evidence="1">The sequence shown here is derived from an EMBL/GenBank/DDBJ whole genome shotgun (WGS) entry which is preliminary data.</text>
</comment>
<dbReference type="InterPro" id="IPR023374">
    <property type="entry name" value="AttH-like_dom_sf"/>
</dbReference>
<gene>
    <name evidence="1" type="ORF">QVE165_LOCUS27032</name>
</gene>
<name>A0A814Y2K6_9BILA</name>
<dbReference type="Proteomes" id="UP000663832">
    <property type="component" value="Unassembled WGS sequence"/>
</dbReference>
<keyword evidence="2" id="KW-1185">Reference proteome</keyword>
<sequence length="474" mass="53607">MFTYIQYVNAEEPSWKVWPYAMVANNPDMTFPGAEAAHLQYQGDAWFVTGRLQGTLSNITYHFCNIFNRIAIGVSILNFYQASIFNVDSGDYSTYTEYDYPVVNLLLPKLQNSYTELTLSFRTMYGNATWNHTTFNNGSYIPFVYQVHLSGVDKQGRNFLIDLKIDPMKYPSPYGGNTLNGRFTFYDQPNTLSWFETGLELNGTVTWGDITEPVVGSTGHIDRQYFPLYAGIFSPTGRQVSHIWYQVNLANGVDLSIWIQYRRYEANKIVPTIGITTYEPNGNPINQFATDINITFLSFIKYPNTSSTFFPPPSQNRWLPGITVIQCPSLNMILTSTYSTKIPAVDLPVEYFEGPSYFAGTFRGESVDGTGIQESTLALYRDWELLNVLQISAQNLSPESFNLTGPNAEKLVQVINVLSNYVNPNPLLENRLVAASYASDQVLPAINTLINVQDKEHLTEIYNDFYTSLSVPLQ</sequence>
<reference evidence="1" key="1">
    <citation type="submission" date="2021-02" db="EMBL/GenBank/DDBJ databases">
        <authorList>
            <person name="Nowell W R."/>
        </authorList>
    </citation>
    <scope>NUCLEOTIDE SEQUENCE</scope>
</reference>
<dbReference type="AlphaFoldDB" id="A0A814Y2K6"/>
<evidence type="ECO:0000313" key="1">
    <source>
        <dbReference type="EMBL" id="CAF1223460.1"/>
    </source>
</evidence>
<organism evidence="1 2">
    <name type="scientific">Adineta steineri</name>
    <dbReference type="NCBI Taxonomy" id="433720"/>
    <lineage>
        <taxon>Eukaryota</taxon>
        <taxon>Metazoa</taxon>
        <taxon>Spiralia</taxon>
        <taxon>Gnathifera</taxon>
        <taxon>Rotifera</taxon>
        <taxon>Eurotatoria</taxon>
        <taxon>Bdelloidea</taxon>
        <taxon>Adinetida</taxon>
        <taxon>Adinetidae</taxon>
        <taxon>Adineta</taxon>
    </lineage>
</organism>
<dbReference type="Gene3D" id="2.40.370.10">
    <property type="entry name" value="AttH-like domain"/>
    <property type="match status" value="1"/>
</dbReference>
<protein>
    <submittedName>
        <fullName evidence="1">Uncharacterized protein</fullName>
    </submittedName>
</protein>
<proteinExistence type="predicted"/>
<accession>A0A814Y2K6</accession>
<dbReference type="OrthoDB" id="10406977at2759"/>
<dbReference type="EMBL" id="CAJNOM010000203">
    <property type="protein sequence ID" value="CAF1223460.1"/>
    <property type="molecule type" value="Genomic_DNA"/>
</dbReference>